<evidence type="ECO:0000256" key="1">
    <source>
        <dbReference type="SAM" id="MobiDB-lite"/>
    </source>
</evidence>
<keyword evidence="4" id="KW-1185">Reference proteome</keyword>
<feature type="region of interest" description="Disordered" evidence="1">
    <location>
        <begin position="1"/>
        <end position="23"/>
    </location>
</feature>
<evidence type="ECO:0000313" key="4">
    <source>
        <dbReference type="Proteomes" id="UP000807306"/>
    </source>
</evidence>
<reference evidence="3" key="1">
    <citation type="submission" date="2020-11" db="EMBL/GenBank/DDBJ databases">
        <authorList>
            <consortium name="DOE Joint Genome Institute"/>
            <person name="Ahrendt S."/>
            <person name="Riley R."/>
            <person name="Andreopoulos W."/>
            <person name="Labutti K."/>
            <person name="Pangilinan J."/>
            <person name="Ruiz-Duenas F.J."/>
            <person name="Barrasa J.M."/>
            <person name="Sanchez-Garcia M."/>
            <person name="Camarero S."/>
            <person name="Miyauchi S."/>
            <person name="Serrano A."/>
            <person name="Linde D."/>
            <person name="Babiker R."/>
            <person name="Drula E."/>
            <person name="Ayuso-Fernandez I."/>
            <person name="Pacheco R."/>
            <person name="Padilla G."/>
            <person name="Ferreira P."/>
            <person name="Barriuso J."/>
            <person name="Kellner H."/>
            <person name="Castanera R."/>
            <person name="Alfaro M."/>
            <person name="Ramirez L."/>
            <person name="Pisabarro A.G."/>
            <person name="Kuo A."/>
            <person name="Tritt A."/>
            <person name="Lipzen A."/>
            <person name="He G."/>
            <person name="Yan M."/>
            <person name="Ng V."/>
            <person name="Cullen D."/>
            <person name="Martin F."/>
            <person name="Rosso M.-N."/>
            <person name="Henrissat B."/>
            <person name="Hibbett D."/>
            <person name="Martinez A.T."/>
            <person name="Grigoriev I.V."/>
        </authorList>
    </citation>
    <scope>NUCLEOTIDE SEQUENCE</scope>
    <source>
        <strain evidence="3">CBS 506.95</strain>
    </source>
</reference>
<proteinExistence type="predicted"/>
<dbReference type="Proteomes" id="UP000807306">
    <property type="component" value="Unassembled WGS sequence"/>
</dbReference>
<accession>A0A9P6EHE3</accession>
<dbReference type="InterPro" id="IPR025340">
    <property type="entry name" value="DUF4246"/>
</dbReference>
<dbReference type="InterPro" id="IPR049192">
    <property type="entry name" value="DUF4246_C"/>
</dbReference>
<protein>
    <recommendedName>
        <fullName evidence="2">DUF4246 domain-containing protein</fullName>
    </recommendedName>
</protein>
<evidence type="ECO:0000313" key="3">
    <source>
        <dbReference type="EMBL" id="KAF9529004.1"/>
    </source>
</evidence>
<sequence>MSSFYEKTNFLEEPPSSRAGLSLNYTPTETEADYTGKVFPNALDPGLVWDKGSYSQTFQWLPCELDISGERARITSYINNLHPKETKLYKLVAQVIDVSIPFWNTTFTLFAGILDTEFRRVHYTEVKYDPDPWLSSESEGPQNEKAKMNMTTRYEGKYGSTIQRSWYFSSRESLSPPPLELKPSNLKEKFGEEGLQVIVKFANIELTPNKKPKYEGGSWHIEGQLNEHIVSTSIDYYSSENTTHLLFHSDQRLTPISSSSGRITNRTTMNGSKQSMDVSKVELLFKNLVVSVRKIFNIPERSPTSCGAVRAG</sequence>
<name>A0A9P6EHE3_9AGAR</name>
<dbReference type="PANTHER" id="PTHR33119:SF1">
    <property type="entry name" value="FE2OG DIOXYGENASE DOMAIN-CONTAINING PROTEIN"/>
    <property type="match status" value="1"/>
</dbReference>
<gene>
    <name evidence="3" type="ORF">CPB83DRAFT_906488</name>
</gene>
<dbReference type="PANTHER" id="PTHR33119">
    <property type="entry name" value="IFI3P"/>
    <property type="match status" value="1"/>
</dbReference>
<dbReference type="EMBL" id="MU157849">
    <property type="protein sequence ID" value="KAF9529004.1"/>
    <property type="molecule type" value="Genomic_DNA"/>
</dbReference>
<organism evidence="3 4">
    <name type="scientific">Crepidotus variabilis</name>
    <dbReference type="NCBI Taxonomy" id="179855"/>
    <lineage>
        <taxon>Eukaryota</taxon>
        <taxon>Fungi</taxon>
        <taxon>Dikarya</taxon>
        <taxon>Basidiomycota</taxon>
        <taxon>Agaricomycotina</taxon>
        <taxon>Agaricomycetes</taxon>
        <taxon>Agaricomycetidae</taxon>
        <taxon>Agaricales</taxon>
        <taxon>Agaricineae</taxon>
        <taxon>Crepidotaceae</taxon>
        <taxon>Crepidotus</taxon>
    </lineage>
</organism>
<dbReference type="AlphaFoldDB" id="A0A9P6EHE3"/>
<comment type="caution">
    <text evidence="3">The sequence shown here is derived from an EMBL/GenBank/DDBJ whole genome shotgun (WGS) entry which is preliminary data.</text>
</comment>
<evidence type="ECO:0000259" key="2">
    <source>
        <dbReference type="Pfam" id="PF14033"/>
    </source>
</evidence>
<feature type="domain" description="DUF4246" evidence="2">
    <location>
        <begin position="35"/>
        <end position="248"/>
    </location>
</feature>
<dbReference type="OrthoDB" id="415532at2759"/>
<dbReference type="Pfam" id="PF14033">
    <property type="entry name" value="DUF4246"/>
    <property type="match status" value="1"/>
</dbReference>